<dbReference type="PROSITE" id="PS50206">
    <property type="entry name" value="RHODANESE_3"/>
    <property type="match status" value="2"/>
</dbReference>
<reference evidence="6" key="1">
    <citation type="submission" date="2017-01" db="EMBL/GenBank/DDBJ databases">
        <authorList>
            <person name="Varghese N."/>
            <person name="Submissions S."/>
        </authorList>
    </citation>
    <scope>NUCLEOTIDE SEQUENCE [LARGE SCALE GENOMIC DNA]</scope>
    <source>
        <strain evidence="6">ATCC 700103</strain>
    </source>
</reference>
<name>A0A1N6VRJ1_9FIRM</name>
<dbReference type="GO" id="GO:0004792">
    <property type="term" value="F:thiosulfate-cyanide sulfurtransferase activity"/>
    <property type="evidence" value="ECO:0007669"/>
    <property type="project" value="UniProtKB-EC"/>
</dbReference>
<dbReference type="EC" id="2.8.1.1" evidence="1"/>
<dbReference type="PANTHER" id="PTHR43855:SF1">
    <property type="entry name" value="THIOSULFATE SULFURTRANSFERASE"/>
    <property type="match status" value="1"/>
</dbReference>
<keyword evidence="5" id="KW-0670">Pyruvate</keyword>
<evidence type="ECO:0000256" key="1">
    <source>
        <dbReference type="ARBA" id="ARBA00012245"/>
    </source>
</evidence>
<evidence type="ECO:0000256" key="2">
    <source>
        <dbReference type="ARBA" id="ARBA00022737"/>
    </source>
</evidence>
<evidence type="ECO:0000313" key="5">
    <source>
        <dbReference type="EMBL" id="SIQ80414.1"/>
    </source>
</evidence>
<evidence type="ECO:0000313" key="6">
    <source>
        <dbReference type="Proteomes" id="UP000185669"/>
    </source>
</evidence>
<feature type="domain" description="Rhodanese" evidence="4">
    <location>
        <begin position="191"/>
        <end position="305"/>
    </location>
</feature>
<dbReference type="AlphaFoldDB" id="A0A1N6VRJ1"/>
<keyword evidence="2" id="KW-0677">Repeat</keyword>
<gene>
    <name evidence="5" type="ORF">SAMN05421834_10883</name>
</gene>
<feature type="domain" description="Rhodanese" evidence="4">
    <location>
        <begin position="52"/>
        <end position="160"/>
    </location>
</feature>
<dbReference type="InterPro" id="IPR001763">
    <property type="entry name" value="Rhodanese-like_dom"/>
</dbReference>
<comment type="catalytic activity">
    <reaction evidence="3">
        <text>thiosulfate + hydrogen cyanide = thiocyanate + sulfite + 2 H(+)</text>
        <dbReference type="Rhea" id="RHEA:16881"/>
        <dbReference type="ChEBI" id="CHEBI:15378"/>
        <dbReference type="ChEBI" id="CHEBI:17359"/>
        <dbReference type="ChEBI" id="CHEBI:18022"/>
        <dbReference type="ChEBI" id="CHEBI:18407"/>
        <dbReference type="ChEBI" id="CHEBI:33542"/>
        <dbReference type="EC" id="2.8.1.1"/>
    </reaction>
</comment>
<accession>A0A1N6VRJ1</accession>
<dbReference type="STRING" id="56779.SAMN05421834_10883"/>
<dbReference type="OrthoDB" id="9770030at2"/>
<dbReference type="SUPFAM" id="SSF52821">
    <property type="entry name" value="Rhodanese/Cell cycle control phosphatase"/>
    <property type="match status" value="2"/>
</dbReference>
<proteinExistence type="predicted"/>
<dbReference type="InterPro" id="IPR051126">
    <property type="entry name" value="Thiosulfate_sulfurtransferase"/>
</dbReference>
<dbReference type="CDD" id="cd01449">
    <property type="entry name" value="TST_Repeat_2"/>
    <property type="match status" value="1"/>
</dbReference>
<dbReference type="Gene3D" id="3.40.250.10">
    <property type="entry name" value="Rhodanese-like domain"/>
    <property type="match status" value="2"/>
</dbReference>
<evidence type="ECO:0000259" key="4">
    <source>
        <dbReference type="PROSITE" id="PS50206"/>
    </source>
</evidence>
<dbReference type="Proteomes" id="UP000185669">
    <property type="component" value="Unassembled WGS sequence"/>
</dbReference>
<sequence>MNNDKILILIFISIIIISTSLSFSAVAAEERGFENPDLLISASELNKRLKNENNKLKIIDVRNSARYLLGHLPGAVNMWGSDFSDPEGWVEGLIADPKAFSVTVQKKGINNDSKIIVYDENNSVWAARLWWVFRVYGHQNIKVLEGGYDNWKDNDFETNILPNYPDKGNFLVQDVINEWIVNSDTIAENLDNEKFIVLDTRTEAEYLGQKKGSSAPRKGRIPNSIHLEWNRVLKENYNFKSASEIKQIYQEKGITKDKEVIALISHTGVRAAHSFFALKLLGYDNLKLFDESWLGWSNRSDLPIELK</sequence>
<evidence type="ECO:0000256" key="3">
    <source>
        <dbReference type="ARBA" id="ARBA00047549"/>
    </source>
</evidence>
<dbReference type="CDD" id="cd01448">
    <property type="entry name" value="TST_Repeat_1"/>
    <property type="match status" value="1"/>
</dbReference>
<dbReference type="PANTHER" id="PTHR43855">
    <property type="entry name" value="THIOSULFATE SULFURTRANSFERASE"/>
    <property type="match status" value="1"/>
</dbReference>
<dbReference type="RefSeq" id="WP_076544698.1">
    <property type="nucleotide sequence ID" value="NZ_FTNC01000008.1"/>
</dbReference>
<protein>
    <recommendedName>
        <fullName evidence="1">thiosulfate sulfurtransferase</fullName>
        <ecNumber evidence="1">2.8.1.1</ecNumber>
    </recommendedName>
</protein>
<dbReference type="Pfam" id="PF00581">
    <property type="entry name" value="Rhodanese"/>
    <property type="match status" value="2"/>
</dbReference>
<organism evidence="5 6">
    <name type="scientific">Halanaerobium kushneri</name>
    <dbReference type="NCBI Taxonomy" id="56779"/>
    <lineage>
        <taxon>Bacteria</taxon>
        <taxon>Bacillati</taxon>
        <taxon>Bacillota</taxon>
        <taxon>Clostridia</taxon>
        <taxon>Halanaerobiales</taxon>
        <taxon>Halanaerobiaceae</taxon>
        <taxon>Halanaerobium</taxon>
    </lineage>
</organism>
<keyword evidence="5" id="KW-0808">Transferase</keyword>
<dbReference type="SMART" id="SM00450">
    <property type="entry name" value="RHOD"/>
    <property type="match status" value="2"/>
</dbReference>
<keyword evidence="6" id="KW-1185">Reference proteome</keyword>
<dbReference type="InterPro" id="IPR036873">
    <property type="entry name" value="Rhodanese-like_dom_sf"/>
</dbReference>
<dbReference type="EMBL" id="FTNC01000008">
    <property type="protein sequence ID" value="SIQ80414.1"/>
    <property type="molecule type" value="Genomic_DNA"/>
</dbReference>